<dbReference type="Gene3D" id="3.60.20.10">
    <property type="entry name" value="Glutamine Phosphoribosylpyrophosphate, subunit 1, domain 1"/>
    <property type="match status" value="1"/>
</dbReference>
<evidence type="ECO:0000259" key="3">
    <source>
        <dbReference type="Pfam" id="PF13537"/>
    </source>
</evidence>
<dbReference type="InterPro" id="IPR051786">
    <property type="entry name" value="ASN_synthetase/amidase"/>
</dbReference>
<dbReference type="AlphaFoldDB" id="A0A1H8PBV9"/>
<dbReference type="PANTHER" id="PTHR43284:SF1">
    <property type="entry name" value="ASPARAGINE SYNTHETASE"/>
    <property type="match status" value="1"/>
</dbReference>
<dbReference type="Proteomes" id="UP000199126">
    <property type="component" value="Unassembled WGS sequence"/>
</dbReference>
<dbReference type="InterPro" id="IPR017932">
    <property type="entry name" value="GATase_2_dom"/>
</dbReference>
<dbReference type="Pfam" id="PF13537">
    <property type="entry name" value="GATase_7"/>
    <property type="match status" value="1"/>
</dbReference>
<evidence type="ECO:0000313" key="4">
    <source>
        <dbReference type="EMBL" id="SEO39415.1"/>
    </source>
</evidence>
<dbReference type="EMBL" id="FODV01000002">
    <property type="protein sequence ID" value="SEO39415.1"/>
    <property type="molecule type" value="Genomic_DNA"/>
</dbReference>
<evidence type="ECO:0000313" key="5">
    <source>
        <dbReference type="Proteomes" id="UP000199126"/>
    </source>
</evidence>
<evidence type="ECO:0000259" key="2">
    <source>
        <dbReference type="Pfam" id="PF00733"/>
    </source>
</evidence>
<proteinExistence type="predicted"/>
<dbReference type="SUPFAM" id="SSF52402">
    <property type="entry name" value="Adenine nucleotide alpha hydrolases-like"/>
    <property type="match status" value="1"/>
</dbReference>
<sequence>MTGICGVVGGVSSLDELAEDLAYNGDERIDSFVTEGAGVAAVQHPHVTRETSRTSGDDVVVRLWGSIWGDDTDEGYSVVDEDPETYCARRYREVGLEFLEGLNGNFAGALYDAEAGTLSLFTDRMGTRPINYYRGDSAESDAADAASVGTPLVFSTSIQSLPLHPDVSTDFDEDYLTEYFAFRRSFGLKTPLKGVEQLHPASVMTVDVNDGSTTTERYWTPHHDPVDVSRERLAERLAETMKAVVADRTREDATYGLLLSGGSDSRLVLAAFDALDHPVRTYHLNEWRNREARIAERAADVVGADHRLLVRDESYQARSLDTAPRFANFVGYFNQHHAGGFAETFRDECDFLFTGHFGDTVFKGDHVRTPTVDLGRFGSFDLPIDRPTRSLDDLVDERVSPAPEYLTTSTDVESIYYDNVVRRGRTVVDHGVEYPSMREATICCAHQLPNDGSQFFYHATAQMLPSGTPFLDNRLVDLFLKIPPKQLLRGDLINRATELLSPELADLPHGRGLVPISYPFAVQWASELARDFGKLFRPAESTYRSDGPWTDHHNLIRNHPFVREVVDANEERIESLPFLSWDGVQRCLRAHEAGENRMKELYTLVTFLQMPLLDRLKTEDGDDTARGSGTRFTAPVSDDPLVND</sequence>
<feature type="domain" description="Glutamine amidotransferase type-2" evidence="3">
    <location>
        <begin position="82"/>
        <end position="136"/>
    </location>
</feature>
<evidence type="ECO:0000256" key="1">
    <source>
        <dbReference type="SAM" id="MobiDB-lite"/>
    </source>
</evidence>
<dbReference type="Gene3D" id="3.40.50.620">
    <property type="entry name" value="HUPs"/>
    <property type="match status" value="1"/>
</dbReference>
<dbReference type="GO" id="GO:0006529">
    <property type="term" value="P:asparagine biosynthetic process"/>
    <property type="evidence" value="ECO:0007669"/>
    <property type="project" value="InterPro"/>
</dbReference>
<dbReference type="InterPro" id="IPR014729">
    <property type="entry name" value="Rossmann-like_a/b/a_fold"/>
</dbReference>
<feature type="region of interest" description="Disordered" evidence="1">
    <location>
        <begin position="619"/>
        <end position="644"/>
    </location>
</feature>
<dbReference type="InterPro" id="IPR029055">
    <property type="entry name" value="Ntn_hydrolases_N"/>
</dbReference>
<accession>A0A1H8PBV9</accession>
<dbReference type="Pfam" id="PF00733">
    <property type="entry name" value="Asn_synthase"/>
    <property type="match status" value="1"/>
</dbReference>
<reference evidence="5" key="1">
    <citation type="submission" date="2016-10" db="EMBL/GenBank/DDBJ databases">
        <authorList>
            <person name="Varghese N."/>
            <person name="Submissions S."/>
        </authorList>
    </citation>
    <scope>NUCLEOTIDE SEQUENCE [LARGE SCALE GENOMIC DNA]</scope>
    <source>
        <strain evidence="5">CGMCC 1.10121</strain>
    </source>
</reference>
<dbReference type="PANTHER" id="PTHR43284">
    <property type="entry name" value="ASPARAGINE SYNTHETASE (GLUTAMINE-HYDROLYZING)"/>
    <property type="match status" value="1"/>
</dbReference>
<dbReference type="OrthoDB" id="8692at2157"/>
<dbReference type="SUPFAM" id="SSF56235">
    <property type="entry name" value="N-terminal nucleophile aminohydrolases (Ntn hydrolases)"/>
    <property type="match status" value="1"/>
</dbReference>
<feature type="domain" description="Asparagine synthetase" evidence="2">
    <location>
        <begin position="237"/>
        <end position="605"/>
    </location>
</feature>
<keyword evidence="5" id="KW-1185">Reference proteome</keyword>
<dbReference type="InterPro" id="IPR001962">
    <property type="entry name" value="Asn_synthase"/>
</dbReference>
<organism evidence="4 5">
    <name type="scientific">Halogranum amylolyticum</name>
    <dbReference type="NCBI Taxonomy" id="660520"/>
    <lineage>
        <taxon>Archaea</taxon>
        <taxon>Methanobacteriati</taxon>
        <taxon>Methanobacteriota</taxon>
        <taxon>Stenosarchaea group</taxon>
        <taxon>Halobacteria</taxon>
        <taxon>Halobacteriales</taxon>
        <taxon>Haloferacaceae</taxon>
    </lineage>
</organism>
<name>A0A1H8PBV9_9EURY</name>
<dbReference type="RefSeq" id="WP_089821346.1">
    <property type="nucleotide sequence ID" value="NZ_FODV01000002.1"/>
</dbReference>
<gene>
    <name evidence="4" type="ORF">SAMN04487948_102213</name>
</gene>
<dbReference type="GO" id="GO:0004066">
    <property type="term" value="F:asparagine synthase (glutamine-hydrolyzing) activity"/>
    <property type="evidence" value="ECO:0007669"/>
    <property type="project" value="InterPro"/>
</dbReference>
<protein>
    <submittedName>
        <fullName evidence="4">Asparagine synthase (Glutamine-hydrolysing)</fullName>
    </submittedName>
</protein>